<dbReference type="RefSeq" id="WP_120194028.1">
    <property type="nucleotide sequence ID" value="NZ_RAPK01000011.1"/>
</dbReference>
<dbReference type="Gene3D" id="3.90.1560.10">
    <property type="entry name" value="ComB-like"/>
    <property type="match status" value="1"/>
</dbReference>
<comment type="caution">
    <text evidence="8">The sequence shown here is derived from an EMBL/GenBank/DDBJ whole genome shotgun (WGS) entry which is preliminary data.</text>
</comment>
<name>A0A419UWE6_9BACL</name>
<dbReference type="GO" id="GO:0000287">
    <property type="term" value="F:magnesium ion binding"/>
    <property type="evidence" value="ECO:0007669"/>
    <property type="project" value="InterPro"/>
</dbReference>
<dbReference type="OrthoDB" id="4913at2"/>
<dbReference type="GO" id="GO:0050545">
    <property type="term" value="F:sulfopyruvate decarboxylase activity"/>
    <property type="evidence" value="ECO:0007669"/>
    <property type="project" value="TreeGrafter"/>
</dbReference>
<protein>
    <recommendedName>
        <fullName evidence="4">Probable 2-phosphosulfolactate phosphatase</fullName>
        <ecNumber evidence="3">3.1.3.71</ecNumber>
    </recommendedName>
</protein>
<evidence type="ECO:0000256" key="1">
    <source>
        <dbReference type="ARBA" id="ARBA00001946"/>
    </source>
</evidence>
<dbReference type="GO" id="GO:0050532">
    <property type="term" value="F:2-phosphosulfolactate phosphatase activity"/>
    <property type="evidence" value="ECO:0007669"/>
    <property type="project" value="UniProtKB-EC"/>
</dbReference>
<comment type="similarity">
    <text evidence="2">Belongs to the ComB family.</text>
</comment>
<keyword evidence="9" id="KW-1185">Reference proteome</keyword>
<evidence type="ECO:0000313" key="8">
    <source>
        <dbReference type="EMBL" id="RKD69455.1"/>
    </source>
</evidence>
<reference evidence="8 9" key="1">
    <citation type="submission" date="2018-09" db="EMBL/GenBank/DDBJ databases">
        <title>Genomic Encyclopedia of Archaeal and Bacterial Type Strains, Phase II (KMG-II): from individual species to whole genera.</title>
        <authorList>
            <person name="Goeker M."/>
        </authorList>
    </citation>
    <scope>NUCLEOTIDE SEQUENCE [LARGE SCALE GENOMIC DNA]</scope>
    <source>
        <strain evidence="8 9">DSM 17008</strain>
    </source>
</reference>
<proteinExistence type="inferred from homology"/>
<evidence type="ECO:0000256" key="6">
    <source>
        <dbReference type="ARBA" id="ARBA00022842"/>
    </source>
</evidence>
<dbReference type="PANTHER" id="PTHR37311:SF1">
    <property type="entry name" value="2-PHOSPHOSULFOLACTATE PHOSPHATASE-RELATED"/>
    <property type="match status" value="1"/>
</dbReference>
<accession>A0A419UWE6</accession>
<evidence type="ECO:0000256" key="3">
    <source>
        <dbReference type="ARBA" id="ARBA00012953"/>
    </source>
</evidence>
<organism evidence="8 9">
    <name type="scientific">Sinobaca qinghaiensis</name>
    <dbReference type="NCBI Taxonomy" id="342944"/>
    <lineage>
        <taxon>Bacteria</taxon>
        <taxon>Bacillati</taxon>
        <taxon>Bacillota</taxon>
        <taxon>Bacilli</taxon>
        <taxon>Bacillales</taxon>
        <taxon>Sporolactobacillaceae</taxon>
        <taxon>Sinobaca</taxon>
    </lineage>
</organism>
<keyword evidence="5" id="KW-0378">Hydrolase</keyword>
<evidence type="ECO:0000313" key="9">
    <source>
        <dbReference type="Proteomes" id="UP000285120"/>
    </source>
</evidence>
<evidence type="ECO:0000256" key="2">
    <source>
        <dbReference type="ARBA" id="ARBA00009997"/>
    </source>
</evidence>
<comment type="catalytic activity">
    <reaction evidence="7">
        <text>(2R)-O-phospho-3-sulfolactate + H2O = (2R)-3-sulfolactate + phosphate</text>
        <dbReference type="Rhea" id="RHEA:23416"/>
        <dbReference type="ChEBI" id="CHEBI:15377"/>
        <dbReference type="ChEBI" id="CHEBI:15597"/>
        <dbReference type="ChEBI" id="CHEBI:43474"/>
        <dbReference type="ChEBI" id="CHEBI:58738"/>
        <dbReference type="EC" id="3.1.3.71"/>
    </reaction>
</comment>
<evidence type="ECO:0000256" key="5">
    <source>
        <dbReference type="ARBA" id="ARBA00022801"/>
    </source>
</evidence>
<dbReference type="Pfam" id="PF04029">
    <property type="entry name" value="2-ph_phosp"/>
    <property type="match status" value="1"/>
</dbReference>
<dbReference type="SUPFAM" id="SSF142823">
    <property type="entry name" value="ComB-like"/>
    <property type="match status" value="1"/>
</dbReference>
<dbReference type="Proteomes" id="UP000285120">
    <property type="component" value="Unassembled WGS sequence"/>
</dbReference>
<gene>
    <name evidence="8" type="ORF">ATL39_2873</name>
</gene>
<sequence>MNIHVLTRKEDIEEAQLVRGSKIAVAVDVLLATTTIAACLEKGAVQVIPAATREEALKHAASLPDDSYILAGEEQARSIEGFVYPGPVHLAARARGKTIILMTTNGTAALWKLQNAEEVYAGSLLNARALAFVLAAKPEEATLLITAAGNAGDISLEDMYGAGCLIDAVLKEKTCTLTDAARTALSVYENGPNARHVLASSRVGKKLLAYNMDKDLDYASTVNSSTAVCRYINTGISK</sequence>
<evidence type="ECO:0000256" key="7">
    <source>
        <dbReference type="ARBA" id="ARBA00033711"/>
    </source>
</evidence>
<evidence type="ECO:0000256" key="4">
    <source>
        <dbReference type="ARBA" id="ARBA00021948"/>
    </source>
</evidence>
<dbReference type="EC" id="3.1.3.71" evidence="3"/>
<comment type="cofactor">
    <cofactor evidence="1">
        <name>Mg(2+)</name>
        <dbReference type="ChEBI" id="CHEBI:18420"/>
    </cofactor>
</comment>
<keyword evidence="6" id="KW-0460">Magnesium</keyword>
<dbReference type="InterPro" id="IPR005238">
    <property type="entry name" value="ComB-like"/>
</dbReference>
<dbReference type="InterPro" id="IPR036702">
    <property type="entry name" value="ComB-like_sf"/>
</dbReference>
<dbReference type="AlphaFoldDB" id="A0A419UWE6"/>
<dbReference type="PANTHER" id="PTHR37311">
    <property type="entry name" value="2-PHOSPHOSULFOLACTATE PHOSPHATASE-RELATED"/>
    <property type="match status" value="1"/>
</dbReference>
<dbReference type="EMBL" id="RAPK01000011">
    <property type="protein sequence ID" value="RKD69455.1"/>
    <property type="molecule type" value="Genomic_DNA"/>
</dbReference>